<dbReference type="STRING" id="1802668.A2831_03635"/>
<evidence type="ECO:0000313" key="1">
    <source>
        <dbReference type="EMBL" id="OGN05732.1"/>
    </source>
</evidence>
<accession>A0A1F8EXX6</accession>
<proteinExistence type="predicted"/>
<dbReference type="AlphaFoldDB" id="A0A1F8EXX6"/>
<protein>
    <submittedName>
        <fullName evidence="1">Uncharacterized protein</fullName>
    </submittedName>
</protein>
<name>A0A1F8EXX6_9BACT</name>
<organism evidence="1 2">
    <name type="scientific">Candidatus Yanofskybacteria bacterium RIFCSPHIGHO2_01_FULL_44_17</name>
    <dbReference type="NCBI Taxonomy" id="1802668"/>
    <lineage>
        <taxon>Bacteria</taxon>
        <taxon>Candidatus Yanofskyibacteriota</taxon>
    </lineage>
</organism>
<sequence>MTEERPNFEVKNDADGTISRRKFLRKAAIGIGGAAALGVGLKLGLKEKTTPIKINTPEISPEELKRKITGNKSYFKETYGITIEAGATITKYDGTETSIPAGDLKPEEVLNGMEAIKSELLKYPPDLIKEWVHITSIRLVKNLMASPNQYEEKQDPSNPQSYSISQKDRYDVAFAFRINDAGKIKLQYNGAEFSDRNEVLKNMPEKLHQMILELAVMKSLSLEGISEDKFRMQQRSMIQKMSLEMATKGKLNDKFWEDLKTGKVDENYLETQPQ</sequence>
<evidence type="ECO:0000313" key="2">
    <source>
        <dbReference type="Proteomes" id="UP000177507"/>
    </source>
</evidence>
<dbReference type="EMBL" id="MGJI01000004">
    <property type="protein sequence ID" value="OGN05732.1"/>
    <property type="molecule type" value="Genomic_DNA"/>
</dbReference>
<gene>
    <name evidence="1" type="ORF">A2831_03635</name>
</gene>
<reference evidence="1 2" key="1">
    <citation type="journal article" date="2016" name="Nat. Commun.">
        <title>Thousands of microbial genomes shed light on interconnected biogeochemical processes in an aquifer system.</title>
        <authorList>
            <person name="Anantharaman K."/>
            <person name="Brown C.T."/>
            <person name="Hug L.A."/>
            <person name="Sharon I."/>
            <person name="Castelle C.J."/>
            <person name="Probst A.J."/>
            <person name="Thomas B.C."/>
            <person name="Singh A."/>
            <person name="Wilkins M.J."/>
            <person name="Karaoz U."/>
            <person name="Brodie E.L."/>
            <person name="Williams K.H."/>
            <person name="Hubbard S.S."/>
            <person name="Banfield J.F."/>
        </authorList>
    </citation>
    <scope>NUCLEOTIDE SEQUENCE [LARGE SCALE GENOMIC DNA]</scope>
</reference>
<dbReference type="Proteomes" id="UP000177507">
    <property type="component" value="Unassembled WGS sequence"/>
</dbReference>
<comment type="caution">
    <text evidence="1">The sequence shown here is derived from an EMBL/GenBank/DDBJ whole genome shotgun (WGS) entry which is preliminary data.</text>
</comment>
<dbReference type="InterPro" id="IPR006311">
    <property type="entry name" value="TAT_signal"/>
</dbReference>
<dbReference type="PROSITE" id="PS51318">
    <property type="entry name" value="TAT"/>
    <property type="match status" value="1"/>
</dbReference>